<organism evidence="1 2">
    <name type="scientific">Diphasiastrum complanatum</name>
    <name type="common">Issler's clubmoss</name>
    <name type="synonym">Lycopodium complanatum</name>
    <dbReference type="NCBI Taxonomy" id="34168"/>
    <lineage>
        <taxon>Eukaryota</taxon>
        <taxon>Viridiplantae</taxon>
        <taxon>Streptophyta</taxon>
        <taxon>Embryophyta</taxon>
        <taxon>Tracheophyta</taxon>
        <taxon>Lycopodiopsida</taxon>
        <taxon>Lycopodiales</taxon>
        <taxon>Lycopodiaceae</taxon>
        <taxon>Lycopodioideae</taxon>
        <taxon>Diphasiastrum</taxon>
    </lineage>
</organism>
<reference evidence="2" key="1">
    <citation type="journal article" date="2024" name="Proc. Natl. Acad. Sci. U.S.A.">
        <title>Extraordinary preservation of gene collinearity over three hundred million years revealed in homosporous lycophytes.</title>
        <authorList>
            <person name="Li C."/>
            <person name="Wickell D."/>
            <person name="Kuo L.Y."/>
            <person name="Chen X."/>
            <person name="Nie B."/>
            <person name="Liao X."/>
            <person name="Peng D."/>
            <person name="Ji J."/>
            <person name="Jenkins J."/>
            <person name="Williams M."/>
            <person name="Shu S."/>
            <person name="Plott C."/>
            <person name="Barry K."/>
            <person name="Rajasekar S."/>
            <person name="Grimwood J."/>
            <person name="Han X."/>
            <person name="Sun S."/>
            <person name="Hou Z."/>
            <person name="He W."/>
            <person name="Dai G."/>
            <person name="Sun C."/>
            <person name="Schmutz J."/>
            <person name="Leebens-Mack J.H."/>
            <person name="Li F.W."/>
            <person name="Wang L."/>
        </authorList>
    </citation>
    <scope>NUCLEOTIDE SEQUENCE [LARGE SCALE GENOMIC DNA]</scope>
    <source>
        <strain evidence="2">cv. PW_Plant_1</strain>
    </source>
</reference>
<name>A0ACC2D6F0_DIPCM</name>
<keyword evidence="2" id="KW-1185">Reference proteome</keyword>
<proteinExistence type="predicted"/>
<sequence length="1130" mass="127158">MVFETTIAAYFQSAPYIQQQQHKYSSGLNDKNVATHTYFHHLRFPEYACTSRKTILRLNAGLESSSVSRCLCSCHLARWKSFIPSKVQKQEDRRGNAVFGRVASGSSSTAEPVEYGNERLQSSEYNIVQKAAGQLKTDWRHFLSINNLVVHDYFHLVKEVNSLESQVRRLTNEQLRATTDCLRKQLKQEESISEIQAEAFAVVREAARRVLGMRHFDVQIVGGAVLHDGGIAEMKTGEGKTLVSSLAAYLNALTGEGVHVVTVNDYLAKRDAEWMGQIHRFLGLSVGLIQSGMTSEERKAAYACDITYSNNSELGFDYLRDHIGTVKKEDLVMRWPKTFNFAIVDEVDSVLIDEGRNPLIISSQSSKDAARYPVAAKVAEFLVVDYHYKLDLKEKSVELTEEGVAAAELALDAEDLWDDKDPWARFVLTALKAKEFYQRDVDYIVKDGQAQIVDEFTGRVVENRRWSEGIHQAVEAKEGLNIQENSVVVAQITYQSFFKLYPKLSGMTGTAKTEEAEFLKMFKMPVVAVPTNLPNIRQDYCLQVYATTGAKWNAVRKEVEEMYIRGRPVLVGTTSVEQSEYLSALLQEWNIPHNVLNARPKYAAREAEIVAQAGRKCAITIATNMAGRGTDIILGGNPEMLAKEIVEGNMLSFMTQEAPNIDTDGAPLSQMAFSKIKLTASSLAKLAKASLTARFVCGKGGAKWSYREAKSKLASALELCQSEDEKKLQDLSSGHGVQMITLGPAIAVAYLSILKDCEIHCKEEGNEVKQLGGLHVLGTALHESRRIDNQLRGRAGRQGDPGSTRFMISLQDEMIRKFDSEWAVNLVSKAFDDSPLESKAFQQQINSLQMTVESYFMKIRESLIEYDDVIEVQRRHVYNLREAFLMDDPHSFRHRLHQYMQAVADEIILQHIDPSKAPRSWNIDSVLAEFEDVAVKHLKASNVSTDIFSEVTGSSIVQSLKTYQEAPSTKLELSVLPGLPIPGTEYHGLRRKASSVKRWLEITFDQSARQGKYLKEVQLFRKYLGDLLIGLYELKTESSGFSILEIDQIERMMAVKALDGLWSAHLANLNRLRAAVNIRGFAHMNPLEEYKIDSCRFFIAMLSADRRLTVEYLLKPWLIQEGDELDVEYA</sequence>
<comment type="caution">
    <text evidence="1">The sequence shown here is derived from an EMBL/GenBank/DDBJ whole genome shotgun (WGS) entry which is preliminary data.</text>
</comment>
<gene>
    <name evidence="1" type="ORF">O6H91_07G073500</name>
</gene>
<evidence type="ECO:0000313" key="2">
    <source>
        <dbReference type="Proteomes" id="UP001162992"/>
    </source>
</evidence>
<dbReference type="Proteomes" id="UP001162992">
    <property type="component" value="Chromosome 7"/>
</dbReference>
<evidence type="ECO:0000313" key="1">
    <source>
        <dbReference type="EMBL" id="KAJ7549883.1"/>
    </source>
</evidence>
<accession>A0ACC2D6F0</accession>
<dbReference type="EMBL" id="CM055098">
    <property type="protein sequence ID" value="KAJ7549883.1"/>
    <property type="molecule type" value="Genomic_DNA"/>
</dbReference>
<protein>
    <submittedName>
        <fullName evidence="1">Uncharacterized protein</fullName>
    </submittedName>
</protein>